<organism evidence="4 5">
    <name type="scientific">Phytohabitans rumicis</name>
    <dbReference type="NCBI Taxonomy" id="1076125"/>
    <lineage>
        <taxon>Bacteria</taxon>
        <taxon>Bacillati</taxon>
        <taxon>Actinomycetota</taxon>
        <taxon>Actinomycetes</taxon>
        <taxon>Micromonosporales</taxon>
        <taxon>Micromonosporaceae</taxon>
    </lineage>
</organism>
<dbReference type="InterPro" id="IPR002477">
    <property type="entry name" value="Peptidoglycan-bd-like"/>
</dbReference>
<feature type="coiled-coil region" evidence="1">
    <location>
        <begin position="189"/>
        <end position="243"/>
    </location>
</feature>
<evidence type="ECO:0000313" key="5">
    <source>
        <dbReference type="Proteomes" id="UP000482960"/>
    </source>
</evidence>
<dbReference type="PANTHER" id="PTHR30469:SF15">
    <property type="entry name" value="HLYD FAMILY OF SECRETION PROTEINS"/>
    <property type="match status" value="1"/>
</dbReference>
<dbReference type="AlphaFoldDB" id="A0A6V8LAW1"/>
<dbReference type="EMBL" id="BLPG01000001">
    <property type="protein sequence ID" value="GFJ91207.1"/>
    <property type="molecule type" value="Genomic_DNA"/>
</dbReference>
<dbReference type="PANTHER" id="PTHR30469">
    <property type="entry name" value="MULTIDRUG RESISTANCE PROTEIN MDTA"/>
    <property type="match status" value="1"/>
</dbReference>
<dbReference type="RefSeq" id="WP_173078356.1">
    <property type="nucleotide sequence ID" value="NZ_BAABJB010000010.1"/>
</dbReference>
<proteinExistence type="predicted"/>
<evidence type="ECO:0000256" key="2">
    <source>
        <dbReference type="SAM" id="MobiDB-lite"/>
    </source>
</evidence>
<protein>
    <recommendedName>
        <fullName evidence="3">Peptidoglycan binding-like domain-containing protein</fullName>
    </recommendedName>
</protein>
<gene>
    <name evidence="4" type="ORF">Prum_048490</name>
</gene>
<dbReference type="SUPFAM" id="SSF47090">
    <property type="entry name" value="PGBD-like"/>
    <property type="match status" value="1"/>
</dbReference>
<dbReference type="Gene3D" id="2.40.420.20">
    <property type="match status" value="1"/>
</dbReference>
<dbReference type="GO" id="GO:1990281">
    <property type="term" value="C:efflux pump complex"/>
    <property type="evidence" value="ECO:0007669"/>
    <property type="project" value="TreeGrafter"/>
</dbReference>
<dbReference type="Proteomes" id="UP000482960">
    <property type="component" value="Unassembled WGS sequence"/>
</dbReference>
<sequence>MVRSELARRRRVLVLGAGTTAVLCSAVLALSSAVKSPAQVAAETEAPGRTVLTAPVERRVLNDTVVLRGTVVQAHTIAVEPAAVFESERMVVTAVRVKARQAVKAGQILVEVSGRPVVVLPGAFPAYRDIRPGARGKDVAQLQAALRKLGYRVARESVFGPSTKAALTRLYDSLGYPVPHTGTADQQAVEQAELRVRDAQRALDEARDAAGGSGPAVPGAPDVDDMRAALDQARRDLADLVARTGPMLPMGEVVFVPAFPVRVVKVTAVVGRAAQGALLTLATGDVVAAGTLPGSDPQGIEVGMPAEILHSADGRTQPGRVTAVGEAATALLATGSGQTSGEEDTAGQGQSSGGLQQGYPVVITATKPLDPKLVGQSVRLSVVVASSGEPTLVVPVAAVSAGGDGAVSVRVVGADDEPRTVRVTVGSSGDGYVEVIPVDGALREGDRVVVGVS</sequence>
<dbReference type="Gene3D" id="1.10.101.10">
    <property type="entry name" value="PGBD-like superfamily/PGBD"/>
    <property type="match status" value="1"/>
</dbReference>
<reference evidence="4 5" key="2">
    <citation type="submission" date="2020-03" db="EMBL/GenBank/DDBJ databases">
        <authorList>
            <person name="Ichikawa N."/>
            <person name="Kimura A."/>
            <person name="Kitahashi Y."/>
            <person name="Uohara A."/>
        </authorList>
    </citation>
    <scope>NUCLEOTIDE SEQUENCE [LARGE SCALE GENOMIC DNA]</scope>
    <source>
        <strain evidence="4 5">NBRC 108638</strain>
    </source>
</reference>
<evidence type="ECO:0000259" key="3">
    <source>
        <dbReference type="Pfam" id="PF01471"/>
    </source>
</evidence>
<keyword evidence="5" id="KW-1185">Reference proteome</keyword>
<keyword evidence="1" id="KW-0175">Coiled coil</keyword>
<feature type="domain" description="Peptidoglycan binding-like" evidence="3">
    <location>
        <begin position="135"/>
        <end position="169"/>
    </location>
</feature>
<dbReference type="GO" id="GO:0015562">
    <property type="term" value="F:efflux transmembrane transporter activity"/>
    <property type="evidence" value="ECO:0007669"/>
    <property type="project" value="TreeGrafter"/>
</dbReference>
<name>A0A6V8LAW1_9ACTN</name>
<accession>A0A6V8LAW1</accession>
<dbReference type="InterPro" id="IPR036366">
    <property type="entry name" value="PGBDSf"/>
</dbReference>
<feature type="region of interest" description="Disordered" evidence="2">
    <location>
        <begin position="334"/>
        <end position="354"/>
    </location>
</feature>
<reference evidence="4 5" key="1">
    <citation type="submission" date="2020-03" db="EMBL/GenBank/DDBJ databases">
        <title>Whole genome shotgun sequence of Phytohabitans rumicis NBRC 108638.</title>
        <authorList>
            <person name="Komaki H."/>
            <person name="Tamura T."/>
        </authorList>
    </citation>
    <scope>NUCLEOTIDE SEQUENCE [LARGE SCALE GENOMIC DNA]</scope>
    <source>
        <strain evidence="4 5">NBRC 108638</strain>
    </source>
</reference>
<dbReference type="InterPro" id="IPR036365">
    <property type="entry name" value="PGBD-like_sf"/>
</dbReference>
<evidence type="ECO:0000313" key="4">
    <source>
        <dbReference type="EMBL" id="GFJ91207.1"/>
    </source>
</evidence>
<dbReference type="Pfam" id="PF01471">
    <property type="entry name" value="PG_binding_1"/>
    <property type="match status" value="1"/>
</dbReference>
<comment type="caution">
    <text evidence="4">The sequence shown here is derived from an EMBL/GenBank/DDBJ whole genome shotgun (WGS) entry which is preliminary data.</text>
</comment>
<evidence type="ECO:0000256" key="1">
    <source>
        <dbReference type="SAM" id="Coils"/>
    </source>
</evidence>